<name>A0A8K0TC42_9PEZI</name>
<accession>A0A8K0TC42</accession>
<evidence type="ECO:0000313" key="1">
    <source>
        <dbReference type="EMBL" id="KAH7358239.1"/>
    </source>
</evidence>
<keyword evidence="2" id="KW-1185">Reference proteome</keyword>
<proteinExistence type="predicted"/>
<evidence type="ECO:0000313" key="2">
    <source>
        <dbReference type="Proteomes" id="UP000813385"/>
    </source>
</evidence>
<protein>
    <submittedName>
        <fullName evidence="1">Uncharacterized protein</fullName>
    </submittedName>
</protein>
<dbReference type="EMBL" id="JAGPXD010000004">
    <property type="protein sequence ID" value="KAH7358239.1"/>
    <property type="molecule type" value="Genomic_DNA"/>
</dbReference>
<reference evidence="1" key="1">
    <citation type="journal article" date="2021" name="Nat. Commun.">
        <title>Genetic determinants of endophytism in the Arabidopsis root mycobiome.</title>
        <authorList>
            <person name="Mesny F."/>
            <person name="Miyauchi S."/>
            <person name="Thiergart T."/>
            <person name="Pickel B."/>
            <person name="Atanasova L."/>
            <person name="Karlsson M."/>
            <person name="Huettel B."/>
            <person name="Barry K.W."/>
            <person name="Haridas S."/>
            <person name="Chen C."/>
            <person name="Bauer D."/>
            <person name="Andreopoulos W."/>
            <person name="Pangilinan J."/>
            <person name="LaButti K."/>
            <person name="Riley R."/>
            <person name="Lipzen A."/>
            <person name="Clum A."/>
            <person name="Drula E."/>
            <person name="Henrissat B."/>
            <person name="Kohler A."/>
            <person name="Grigoriev I.V."/>
            <person name="Martin F.M."/>
            <person name="Hacquard S."/>
        </authorList>
    </citation>
    <scope>NUCLEOTIDE SEQUENCE</scope>
    <source>
        <strain evidence="1">MPI-CAGE-AT-0016</strain>
    </source>
</reference>
<organism evidence="1 2">
    <name type="scientific">Plectosphaerella cucumerina</name>
    <dbReference type="NCBI Taxonomy" id="40658"/>
    <lineage>
        <taxon>Eukaryota</taxon>
        <taxon>Fungi</taxon>
        <taxon>Dikarya</taxon>
        <taxon>Ascomycota</taxon>
        <taxon>Pezizomycotina</taxon>
        <taxon>Sordariomycetes</taxon>
        <taxon>Hypocreomycetidae</taxon>
        <taxon>Glomerellales</taxon>
        <taxon>Plectosphaerellaceae</taxon>
        <taxon>Plectosphaerella</taxon>
    </lineage>
</organism>
<dbReference type="Proteomes" id="UP000813385">
    <property type="component" value="Unassembled WGS sequence"/>
</dbReference>
<comment type="caution">
    <text evidence="1">The sequence shown here is derived from an EMBL/GenBank/DDBJ whole genome shotgun (WGS) entry which is preliminary data.</text>
</comment>
<dbReference type="AlphaFoldDB" id="A0A8K0TC42"/>
<gene>
    <name evidence="1" type="ORF">B0T11DRAFT_101462</name>
</gene>
<sequence>MLFDGGRNRCTLAGLLGVQAFCLACVYAVRIASCPNIESFHHLSFRDHVVATTTTYRHCTGRRAYENHDFVSIFARAARDDCVAP</sequence>